<dbReference type="HOGENOM" id="CLU_1018626_0_0_4"/>
<dbReference type="GO" id="GO:0015977">
    <property type="term" value="P:carbon fixation"/>
    <property type="evidence" value="ECO:0007669"/>
    <property type="project" value="InterPro"/>
</dbReference>
<dbReference type="GO" id="GO:0006099">
    <property type="term" value="P:tricarboxylic acid cycle"/>
    <property type="evidence" value="ECO:0007669"/>
    <property type="project" value="InterPro"/>
</dbReference>
<dbReference type="SUPFAM" id="SSF51621">
    <property type="entry name" value="Phosphoenolpyruvate/pyruvate domain"/>
    <property type="match status" value="1"/>
</dbReference>
<dbReference type="GO" id="GO:0005829">
    <property type="term" value="C:cytosol"/>
    <property type="evidence" value="ECO:0007669"/>
    <property type="project" value="TreeGrafter"/>
</dbReference>
<accession>I4Z5B1</accession>
<name>I4Z5B1_9BURK</name>
<reference evidence="3 4" key="1">
    <citation type="submission" date="2012-04" db="EMBL/GenBank/DDBJ databases">
        <title>Improved High-Quality Draft sequence of Leptothrix ochracea L12.</title>
        <authorList>
            <consortium name="US DOE Joint Genome Institute"/>
            <person name="Lucas S."/>
            <person name="Han J."/>
            <person name="Lapidus A."/>
            <person name="Cheng J.-F."/>
            <person name="Goodwin L."/>
            <person name="Pitluck S."/>
            <person name="Peters L."/>
            <person name="Zeytun A."/>
            <person name="Detter J.C."/>
            <person name="Han C."/>
            <person name="Tapia R."/>
            <person name="Land M."/>
            <person name="Hauser L."/>
            <person name="Kyrpides N."/>
            <person name="Ivanova N."/>
            <person name="Pagani I."/>
            <person name="Stepanauskas R."/>
            <person name="Masland D."/>
            <person name="Poulton N."/>
            <person name="Emerson D."/>
            <person name="Fleming E."/>
            <person name="Woyke T."/>
        </authorList>
    </citation>
    <scope>NUCLEOTIDE SEQUENCE [LARGE SCALE GENOMIC DNA]</scope>
    <source>
        <strain evidence="3 4">L12</strain>
    </source>
</reference>
<evidence type="ECO:0000313" key="3">
    <source>
        <dbReference type="EMBL" id="EIM31403.1"/>
    </source>
</evidence>
<dbReference type="PRINTS" id="PR00150">
    <property type="entry name" value="PEPCARBXLASE"/>
</dbReference>
<evidence type="ECO:0000256" key="1">
    <source>
        <dbReference type="ARBA" id="ARBA00003670"/>
    </source>
</evidence>
<dbReference type="Pfam" id="PF00311">
    <property type="entry name" value="PEPcase"/>
    <property type="match status" value="1"/>
</dbReference>
<dbReference type="InterPro" id="IPR015813">
    <property type="entry name" value="Pyrv/PenolPyrv_kinase-like_dom"/>
</dbReference>
<dbReference type="PANTHER" id="PTHR30523:SF6">
    <property type="entry name" value="PHOSPHOENOLPYRUVATE CARBOXYLASE"/>
    <property type="match status" value="1"/>
</dbReference>
<dbReference type="PANTHER" id="PTHR30523">
    <property type="entry name" value="PHOSPHOENOLPYRUVATE CARBOXYLASE"/>
    <property type="match status" value="1"/>
</dbReference>
<dbReference type="Gene3D" id="1.20.1440.90">
    <property type="entry name" value="Phosphoenolpyruvate/pyruvate domain"/>
    <property type="match status" value="1"/>
</dbReference>
<dbReference type="GO" id="GO:0008964">
    <property type="term" value="F:phosphoenolpyruvate carboxylase activity"/>
    <property type="evidence" value="ECO:0007669"/>
    <property type="project" value="InterPro"/>
</dbReference>
<gene>
    <name evidence="3" type="ORF">LepocDRAFT_00001310</name>
</gene>
<evidence type="ECO:0000256" key="2">
    <source>
        <dbReference type="ARBA" id="ARBA00022419"/>
    </source>
</evidence>
<dbReference type="AlphaFoldDB" id="I4Z5B1"/>
<dbReference type="Proteomes" id="UP000053899">
    <property type="component" value="Unassembled WGS sequence"/>
</dbReference>
<sequence>MTQLPRLYREIEQALPGHPIPNFLRMGHWIGGDRDGNPNVTADTLKRALSRQCETALRYYLTEVHALGAELSVSQMLAPVTTAMQALATQSPDQNAHREDEPYRRALIGIYARLAATLMALTGTEALRHAVAPQKPYPDAESFLADLRTIEASLKYHHAQAMIVPRLAPLMRAVQVFGFHLATVDLRQSSDQHEAVVAELLRAAQVEANYSALDEAARRDLLLRLLNDARPLRLIAGEYSEHTRSELAIFETARLMLKSYGRHAIRHYIISHT</sequence>
<protein>
    <recommendedName>
        <fullName evidence="2">Phosphoenolpyruvate carboxylase</fullName>
    </recommendedName>
</protein>
<evidence type="ECO:0000313" key="4">
    <source>
        <dbReference type="Proteomes" id="UP000053899"/>
    </source>
</evidence>
<comment type="function">
    <text evidence="1">Forms oxaloacetate, a four-carbon dicarboxylic acid source for the tricarboxylic acid cycle.</text>
</comment>
<dbReference type="InterPro" id="IPR021135">
    <property type="entry name" value="PEP_COase"/>
</dbReference>
<keyword evidence="4" id="KW-1185">Reference proteome</keyword>
<organism evidence="3 4">
    <name type="scientific">Leptothrix ochracea L12</name>
    <dbReference type="NCBI Taxonomy" id="735332"/>
    <lineage>
        <taxon>Bacteria</taxon>
        <taxon>Pseudomonadati</taxon>
        <taxon>Pseudomonadota</taxon>
        <taxon>Betaproteobacteria</taxon>
        <taxon>Burkholderiales</taxon>
        <taxon>Sphaerotilaceae</taxon>
        <taxon>Leptothrix</taxon>
    </lineage>
</organism>
<proteinExistence type="predicted"/>
<dbReference type="EMBL" id="JH660687">
    <property type="protein sequence ID" value="EIM31403.1"/>
    <property type="molecule type" value="Genomic_DNA"/>
</dbReference>